<dbReference type="WBParaSite" id="ALUE_0001066701-mRNA-1">
    <property type="protein sequence ID" value="ALUE_0001066701-mRNA-1"/>
    <property type="gene ID" value="ALUE_0001066701"/>
</dbReference>
<dbReference type="Proteomes" id="UP000036681">
    <property type="component" value="Unplaced"/>
</dbReference>
<name>A0A0M3I2F4_ASCLU</name>
<keyword evidence="1" id="KW-0812">Transmembrane</keyword>
<keyword evidence="1" id="KW-0472">Membrane</keyword>
<keyword evidence="1" id="KW-1133">Transmembrane helix</keyword>
<protein>
    <submittedName>
        <fullName evidence="3">Ovule protein</fullName>
    </submittedName>
</protein>
<evidence type="ECO:0000313" key="3">
    <source>
        <dbReference type="WBParaSite" id="ALUE_0001066701-mRNA-1"/>
    </source>
</evidence>
<proteinExistence type="predicted"/>
<evidence type="ECO:0000313" key="2">
    <source>
        <dbReference type="Proteomes" id="UP000036681"/>
    </source>
</evidence>
<sequence length="59" mass="7167">MLYVRFIFSLIYFLCSLYNQFIFMTTCSRTDLCVILETQFLLALCKWLFWSSSMVKSYH</sequence>
<keyword evidence="2" id="KW-1185">Reference proteome</keyword>
<dbReference type="AlphaFoldDB" id="A0A0M3I2F4"/>
<organism evidence="2 3">
    <name type="scientific">Ascaris lumbricoides</name>
    <name type="common">Giant roundworm</name>
    <dbReference type="NCBI Taxonomy" id="6252"/>
    <lineage>
        <taxon>Eukaryota</taxon>
        <taxon>Metazoa</taxon>
        <taxon>Ecdysozoa</taxon>
        <taxon>Nematoda</taxon>
        <taxon>Chromadorea</taxon>
        <taxon>Rhabditida</taxon>
        <taxon>Spirurina</taxon>
        <taxon>Ascaridomorpha</taxon>
        <taxon>Ascaridoidea</taxon>
        <taxon>Ascarididae</taxon>
        <taxon>Ascaris</taxon>
    </lineage>
</organism>
<evidence type="ECO:0000256" key="1">
    <source>
        <dbReference type="SAM" id="Phobius"/>
    </source>
</evidence>
<accession>A0A0M3I2F4</accession>
<reference evidence="3" key="1">
    <citation type="submission" date="2017-02" db="UniProtKB">
        <authorList>
            <consortium name="WormBaseParasite"/>
        </authorList>
    </citation>
    <scope>IDENTIFICATION</scope>
</reference>
<feature type="transmembrane region" description="Helical" evidence="1">
    <location>
        <begin position="6"/>
        <end position="25"/>
    </location>
</feature>